<dbReference type="AlphaFoldDB" id="A0A2P2JFS3"/>
<feature type="domain" description="DUF7903" evidence="2">
    <location>
        <begin position="43"/>
        <end position="393"/>
    </location>
</feature>
<accession>A0A2P2JFS3</accession>
<evidence type="ECO:0000259" key="2">
    <source>
        <dbReference type="Pfam" id="PF25475"/>
    </source>
</evidence>
<dbReference type="PANTHER" id="PTHR35481">
    <property type="entry name" value="DNA-DIRECTED RNA POLYMERASE SUBUNIT ALPHA"/>
    <property type="match status" value="1"/>
</dbReference>
<sequence>MAYVPPHKRHSRGKDRPSPTPELFVPQFKQNLNLRSPDVKIDRSRKIVYAKDAKSMWFAIGLDDNGQFPSYVHLEPISVGPNEHKVGEKPLILVNSRLNEENTDLEGIYTKNPWVIIAKNVQQDLMSAFETLRNEIEHQGLETVKPTLVARFGKLRLHGMGLGGIDKGESLDTILRQMKRSLYTNIPLSYMENIIDRVVPKVGLDFEEEKDIYHVKLSDNRRPDSTVSCKCRVKQDKKLLLCKVELNQVRHLVIDISCLDTNLDLRLMLCTKRILAALTDDEMKSIRDLINSAVIDSNVKGGLRWPLGKESSGDRYSVVGVWHTVGKAYKDPTLRLKVRHADRFDFRSGTGEASKETYLKLKGVISELKAARANGDSVSSILNDNLKLIWENFLSCERAFRREQCLKFIPNPTTRPPPPRT</sequence>
<proteinExistence type="predicted"/>
<evidence type="ECO:0000256" key="1">
    <source>
        <dbReference type="SAM" id="MobiDB-lite"/>
    </source>
</evidence>
<dbReference type="Pfam" id="PF25475">
    <property type="entry name" value="DUF7903"/>
    <property type="match status" value="1"/>
</dbReference>
<organism evidence="3">
    <name type="scientific">Rhizophora mucronata</name>
    <name type="common">Asiatic mangrove</name>
    <dbReference type="NCBI Taxonomy" id="61149"/>
    <lineage>
        <taxon>Eukaryota</taxon>
        <taxon>Viridiplantae</taxon>
        <taxon>Streptophyta</taxon>
        <taxon>Embryophyta</taxon>
        <taxon>Tracheophyta</taxon>
        <taxon>Spermatophyta</taxon>
        <taxon>Magnoliopsida</taxon>
        <taxon>eudicotyledons</taxon>
        <taxon>Gunneridae</taxon>
        <taxon>Pentapetalae</taxon>
        <taxon>rosids</taxon>
        <taxon>fabids</taxon>
        <taxon>Malpighiales</taxon>
        <taxon>Rhizophoraceae</taxon>
        <taxon>Rhizophora</taxon>
    </lineage>
</organism>
<dbReference type="PANTHER" id="PTHR35481:SF1">
    <property type="entry name" value="DNA-DIRECTED RNA POLYMERASE SUBUNIT ALPHA"/>
    <property type="match status" value="1"/>
</dbReference>
<reference evidence="3" key="1">
    <citation type="submission" date="2018-02" db="EMBL/GenBank/DDBJ databases">
        <title>Rhizophora mucronata_Transcriptome.</title>
        <authorList>
            <person name="Meera S.P."/>
            <person name="Sreeshan A."/>
            <person name="Augustine A."/>
        </authorList>
    </citation>
    <scope>NUCLEOTIDE SEQUENCE</scope>
    <source>
        <tissue evidence="3">Leaf</tissue>
    </source>
</reference>
<dbReference type="InterPro" id="IPR057225">
    <property type="entry name" value="DUF7903"/>
</dbReference>
<protein>
    <submittedName>
        <fullName evidence="3">Uncharacterized protein LOC105647792 isoform X1</fullName>
    </submittedName>
</protein>
<evidence type="ECO:0000313" key="3">
    <source>
        <dbReference type="EMBL" id="MBW92323.1"/>
    </source>
</evidence>
<name>A0A2P2JFS3_RHIMU</name>
<feature type="compositionally biased region" description="Basic residues" evidence="1">
    <location>
        <begin position="1"/>
        <end position="13"/>
    </location>
</feature>
<feature type="region of interest" description="Disordered" evidence="1">
    <location>
        <begin position="1"/>
        <end position="21"/>
    </location>
</feature>
<dbReference type="EMBL" id="GGEC01011840">
    <property type="protein sequence ID" value="MBW92323.1"/>
    <property type="molecule type" value="Transcribed_RNA"/>
</dbReference>